<dbReference type="Proteomes" id="UP000095390">
    <property type="component" value="Unassembled WGS sequence"/>
</dbReference>
<keyword evidence="1" id="KW-0812">Transmembrane</keyword>
<accession>A0A173TT15</accession>
<name>A0A173TT15_9FIRM</name>
<keyword evidence="1" id="KW-1133">Transmembrane helix</keyword>
<dbReference type="AlphaFoldDB" id="A0A173TT15"/>
<protein>
    <submittedName>
        <fullName evidence="2">Predicted membrane protein</fullName>
    </submittedName>
</protein>
<evidence type="ECO:0000256" key="1">
    <source>
        <dbReference type="SAM" id="Phobius"/>
    </source>
</evidence>
<dbReference type="OrthoDB" id="1779814at2"/>
<evidence type="ECO:0000313" key="3">
    <source>
        <dbReference type="Proteomes" id="UP000095390"/>
    </source>
</evidence>
<dbReference type="EMBL" id="CYYC01000022">
    <property type="protein sequence ID" value="CUN05227.1"/>
    <property type="molecule type" value="Genomic_DNA"/>
</dbReference>
<dbReference type="RefSeq" id="WP_055182972.1">
    <property type="nucleotide sequence ID" value="NZ_CYYC01000022.1"/>
</dbReference>
<reference evidence="2 3" key="1">
    <citation type="submission" date="2015-09" db="EMBL/GenBank/DDBJ databases">
        <authorList>
            <consortium name="Pathogen Informatics"/>
        </authorList>
    </citation>
    <scope>NUCLEOTIDE SEQUENCE [LARGE SCALE GENOMIC DNA]</scope>
    <source>
        <strain evidence="2 3">2789STDY5834966</strain>
    </source>
</reference>
<proteinExistence type="predicted"/>
<feature type="transmembrane region" description="Helical" evidence="1">
    <location>
        <begin position="48"/>
        <end position="71"/>
    </location>
</feature>
<organism evidence="2 3">
    <name type="scientific">Anaerobutyricum hallii</name>
    <dbReference type="NCBI Taxonomy" id="39488"/>
    <lineage>
        <taxon>Bacteria</taxon>
        <taxon>Bacillati</taxon>
        <taxon>Bacillota</taxon>
        <taxon>Clostridia</taxon>
        <taxon>Lachnospirales</taxon>
        <taxon>Lachnospiraceae</taxon>
        <taxon>Anaerobutyricum</taxon>
    </lineage>
</organism>
<gene>
    <name evidence="2" type="ORF">ERS852578_01887</name>
</gene>
<sequence>MNCPNCGTYYDENEKICKKCHTPLSNAVYNQVSSGNDINQPAPKRKSFVPIVAAILICCLIAGGIGGYFYYISRVKQGCREATRQIFTYAKNMDFSDVAPSDLPEPLKSEPNVRELVKQQLKTYIGDSELGSLVDVDSIDVTTLCDEMVNQASYKITDVSATYNSCTVTVTTKNIDFYSLPGTIYDEIKSQITDGNSSLWTSIKNSISSLLGGSSQTSIEKIDISENLKNWYKETKKNGPTRKTTGKIVFGIKDGKWALISFDERLIYGYYGLRPLQ</sequence>
<evidence type="ECO:0000313" key="2">
    <source>
        <dbReference type="EMBL" id="CUN05227.1"/>
    </source>
</evidence>
<keyword evidence="1" id="KW-0472">Membrane</keyword>